<feature type="region of interest" description="Disordered" evidence="1">
    <location>
        <begin position="1"/>
        <end position="32"/>
    </location>
</feature>
<sequence>MSILPFTHSSLSVRKTTTMSRHRRQPSQALPPEIFAAADDLAKPFQTIAEEVGAGAATAANQATRIQSRQEGKESSLAATSPAKNKAAPPANSA</sequence>
<protein>
    <submittedName>
        <fullName evidence="2">Uncharacterized protein</fullName>
    </submittedName>
</protein>
<reference evidence="2 3" key="1">
    <citation type="submission" date="2024-08" db="EMBL/GenBank/DDBJ databases">
        <title>Insights into the chromosomal genome structure of Flemingia macrophylla.</title>
        <authorList>
            <person name="Ding Y."/>
            <person name="Zhao Y."/>
            <person name="Bi W."/>
            <person name="Wu M."/>
            <person name="Zhao G."/>
            <person name="Gong Y."/>
            <person name="Li W."/>
            <person name="Zhang P."/>
        </authorList>
    </citation>
    <scope>NUCLEOTIDE SEQUENCE [LARGE SCALE GENOMIC DNA]</scope>
    <source>
        <strain evidence="2">DYQJB</strain>
        <tissue evidence="2">Leaf</tissue>
    </source>
</reference>
<keyword evidence="3" id="KW-1185">Reference proteome</keyword>
<dbReference type="EMBL" id="JBGMDY010000011">
    <property type="protein sequence ID" value="KAL2316870.1"/>
    <property type="molecule type" value="Genomic_DNA"/>
</dbReference>
<dbReference type="Proteomes" id="UP001603857">
    <property type="component" value="Unassembled WGS sequence"/>
</dbReference>
<feature type="compositionally biased region" description="Low complexity" evidence="1">
    <location>
        <begin position="78"/>
        <end position="94"/>
    </location>
</feature>
<feature type="compositionally biased region" description="Polar residues" evidence="1">
    <location>
        <begin position="7"/>
        <end position="19"/>
    </location>
</feature>
<feature type="region of interest" description="Disordered" evidence="1">
    <location>
        <begin position="55"/>
        <end position="94"/>
    </location>
</feature>
<gene>
    <name evidence="2" type="ORF">Fmac_030746</name>
</gene>
<proteinExistence type="predicted"/>
<evidence type="ECO:0000256" key="1">
    <source>
        <dbReference type="SAM" id="MobiDB-lite"/>
    </source>
</evidence>
<name>A0ABD1L035_9FABA</name>
<feature type="compositionally biased region" description="Low complexity" evidence="1">
    <location>
        <begin position="55"/>
        <end position="64"/>
    </location>
</feature>
<organism evidence="2 3">
    <name type="scientific">Flemingia macrophylla</name>
    <dbReference type="NCBI Taxonomy" id="520843"/>
    <lineage>
        <taxon>Eukaryota</taxon>
        <taxon>Viridiplantae</taxon>
        <taxon>Streptophyta</taxon>
        <taxon>Embryophyta</taxon>
        <taxon>Tracheophyta</taxon>
        <taxon>Spermatophyta</taxon>
        <taxon>Magnoliopsida</taxon>
        <taxon>eudicotyledons</taxon>
        <taxon>Gunneridae</taxon>
        <taxon>Pentapetalae</taxon>
        <taxon>rosids</taxon>
        <taxon>fabids</taxon>
        <taxon>Fabales</taxon>
        <taxon>Fabaceae</taxon>
        <taxon>Papilionoideae</taxon>
        <taxon>50 kb inversion clade</taxon>
        <taxon>NPAAA clade</taxon>
        <taxon>indigoferoid/millettioid clade</taxon>
        <taxon>Phaseoleae</taxon>
        <taxon>Flemingia</taxon>
    </lineage>
</organism>
<evidence type="ECO:0000313" key="3">
    <source>
        <dbReference type="Proteomes" id="UP001603857"/>
    </source>
</evidence>
<dbReference type="AlphaFoldDB" id="A0ABD1L035"/>
<comment type="caution">
    <text evidence="2">The sequence shown here is derived from an EMBL/GenBank/DDBJ whole genome shotgun (WGS) entry which is preliminary data.</text>
</comment>
<accession>A0ABD1L035</accession>
<evidence type="ECO:0000313" key="2">
    <source>
        <dbReference type="EMBL" id="KAL2316870.1"/>
    </source>
</evidence>